<feature type="coiled-coil region" evidence="1">
    <location>
        <begin position="90"/>
        <end position="128"/>
    </location>
</feature>
<dbReference type="AlphaFoldDB" id="A0A7Y3T4R0"/>
<sequence>MSKIQIICSSPGIRRNGIEHPASAIYDADRWNDKQLQAFKDDPAFIVLDVAEGGVQLSGKDIDANIAAQVNEQVAKIAEGLKASFQSTITEKVTEELADAKDEYEQQITDLKAELSTAQTKVTELETENDGLHKALTASQAKVTELEAAAKAAPKK</sequence>
<evidence type="ECO:0000313" key="2">
    <source>
        <dbReference type="EMBL" id="NNV20656.1"/>
    </source>
</evidence>
<gene>
    <name evidence="2" type="ORF">EHE22_09480</name>
</gene>
<name>A0A7Y3T4R0_9HYPH</name>
<reference evidence="2 3" key="1">
    <citation type="submission" date="2018-11" db="EMBL/GenBank/DDBJ databases">
        <title>Genome sequencing and analysis.</title>
        <authorList>
            <person name="Huang Y.-T."/>
        </authorList>
    </citation>
    <scope>NUCLEOTIDE SEQUENCE [LARGE SCALE GENOMIC DNA]</scope>
    <source>
        <strain evidence="2 3">SHIN</strain>
    </source>
</reference>
<accession>A0A7Y3T4R0</accession>
<protein>
    <submittedName>
        <fullName evidence="2">Uncharacterized protein</fullName>
    </submittedName>
</protein>
<dbReference type="EMBL" id="PKQI01000002">
    <property type="protein sequence ID" value="NNV20656.1"/>
    <property type="molecule type" value="Genomic_DNA"/>
</dbReference>
<evidence type="ECO:0000256" key="1">
    <source>
        <dbReference type="SAM" id="Coils"/>
    </source>
</evidence>
<dbReference type="RefSeq" id="WP_171379927.1">
    <property type="nucleotide sequence ID" value="NZ_PKQI01000002.1"/>
</dbReference>
<comment type="caution">
    <text evidence="2">The sequence shown here is derived from an EMBL/GenBank/DDBJ whole genome shotgun (WGS) entry which is preliminary data.</text>
</comment>
<keyword evidence="1" id="KW-0175">Coiled coil</keyword>
<dbReference type="Gene3D" id="6.10.250.1080">
    <property type="match status" value="1"/>
</dbReference>
<dbReference type="Proteomes" id="UP000526233">
    <property type="component" value="Unassembled WGS sequence"/>
</dbReference>
<proteinExistence type="predicted"/>
<evidence type="ECO:0000313" key="3">
    <source>
        <dbReference type="Proteomes" id="UP000526233"/>
    </source>
</evidence>
<organism evidence="2 3">
    <name type="scientific">Brucella pseudogrignonensis</name>
    <dbReference type="NCBI Taxonomy" id="419475"/>
    <lineage>
        <taxon>Bacteria</taxon>
        <taxon>Pseudomonadati</taxon>
        <taxon>Pseudomonadota</taxon>
        <taxon>Alphaproteobacteria</taxon>
        <taxon>Hyphomicrobiales</taxon>
        <taxon>Brucellaceae</taxon>
        <taxon>Brucella/Ochrobactrum group</taxon>
        <taxon>Brucella</taxon>
    </lineage>
</organism>
<dbReference type="SUPFAM" id="SSF160059">
    <property type="entry name" value="PriA/YqbF domain"/>
    <property type="match status" value="1"/>
</dbReference>